<dbReference type="PANTHER" id="PTHR43711:SF32">
    <property type="entry name" value="SENSOR-TYPE HISTIDINE KINASE PRRB"/>
    <property type="match status" value="1"/>
</dbReference>
<keyword evidence="8" id="KW-1185">Reference proteome</keyword>
<dbReference type="PANTHER" id="PTHR43711">
    <property type="entry name" value="TWO-COMPONENT HISTIDINE KINASE"/>
    <property type="match status" value="1"/>
</dbReference>
<dbReference type="InterPro" id="IPR050736">
    <property type="entry name" value="Sensor_HK_Regulatory"/>
</dbReference>
<evidence type="ECO:0000256" key="4">
    <source>
        <dbReference type="ARBA" id="ARBA00022777"/>
    </source>
</evidence>
<dbReference type="EC" id="2.7.13.3" evidence="2"/>
<feature type="domain" description="Histidine kinase/HSP90-like ATPase" evidence="6">
    <location>
        <begin position="28"/>
        <end position="85"/>
    </location>
</feature>
<accession>A0ABV2NBX7</accession>
<name>A0ABV2NBX7_9HYPH</name>
<dbReference type="GO" id="GO:0016301">
    <property type="term" value="F:kinase activity"/>
    <property type="evidence" value="ECO:0007669"/>
    <property type="project" value="UniProtKB-KW"/>
</dbReference>
<evidence type="ECO:0000256" key="5">
    <source>
        <dbReference type="ARBA" id="ARBA00023012"/>
    </source>
</evidence>
<reference evidence="7 8" key="1">
    <citation type="submission" date="2024-06" db="EMBL/GenBank/DDBJ databases">
        <title>Genomics of switchgrass bacterial isolates.</title>
        <authorList>
            <person name="Shade A."/>
        </authorList>
    </citation>
    <scope>NUCLEOTIDE SEQUENCE [LARGE SCALE GENOMIC DNA]</scope>
    <source>
        <strain evidence="7 8">PvP084</strain>
    </source>
</reference>
<evidence type="ECO:0000256" key="3">
    <source>
        <dbReference type="ARBA" id="ARBA00022679"/>
    </source>
</evidence>
<keyword evidence="4 7" id="KW-0418">Kinase</keyword>
<protein>
    <recommendedName>
        <fullName evidence="2">histidine kinase</fullName>
        <ecNumber evidence="2">2.7.13.3</ecNumber>
    </recommendedName>
</protein>
<dbReference type="RefSeq" id="WP_024831162.1">
    <property type="nucleotide sequence ID" value="NZ_JBEPNV010000001.1"/>
</dbReference>
<evidence type="ECO:0000259" key="6">
    <source>
        <dbReference type="Pfam" id="PF02518"/>
    </source>
</evidence>
<evidence type="ECO:0000313" key="8">
    <source>
        <dbReference type="Proteomes" id="UP001549119"/>
    </source>
</evidence>
<dbReference type="InterPro" id="IPR003594">
    <property type="entry name" value="HATPase_dom"/>
</dbReference>
<dbReference type="Gene3D" id="3.30.565.10">
    <property type="entry name" value="Histidine kinase-like ATPase, C-terminal domain"/>
    <property type="match status" value="1"/>
</dbReference>
<evidence type="ECO:0000313" key="7">
    <source>
        <dbReference type="EMBL" id="MET3864003.1"/>
    </source>
</evidence>
<gene>
    <name evidence="7" type="ORF">ABIC20_001312</name>
</gene>
<sequence length="90" mass="9394">MRGFFEPEAEESGVRLVLSAVGPFTVHGDRDLCFKALSNLIDNAVKFTPPGGTVQVAVAWTGQAIEVAVEDTGPGLPASEHDICGPAATR</sequence>
<organism evidence="7 8">
    <name type="scientific">Methylobacterium radiotolerans</name>
    <dbReference type="NCBI Taxonomy" id="31998"/>
    <lineage>
        <taxon>Bacteria</taxon>
        <taxon>Pseudomonadati</taxon>
        <taxon>Pseudomonadota</taxon>
        <taxon>Alphaproteobacteria</taxon>
        <taxon>Hyphomicrobiales</taxon>
        <taxon>Methylobacteriaceae</taxon>
        <taxon>Methylobacterium</taxon>
    </lineage>
</organism>
<dbReference type="EMBL" id="JBEPNW010000002">
    <property type="protein sequence ID" value="MET3864003.1"/>
    <property type="molecule type" value="Genomic_DNA"/>
</dbReference>
<dbReference type="Pfam" id="PF02518">
    <property type="entry name" value="HATPase_c"/>
    <property type="match status" value="1"/>
</dbReference>
<dbReference type="InterPro" id="IPR036890">
    <property type="entry name" value="HATPase_C_sf"/>
</dbReference>
<dbReference type="SUPFAM" id="SSF55874">
    <property type="entry name" value="ATPase domain of HSP90 chaperone/DNA topoisomerase II/histidine kinase"/>
    <property type="match status" value="1"/>
</dbReference>
<keyword evidence="3" id="KW-0808">Transferase</keyword>
<dbReference type="Proteomes" id="UP001549119">
    <property type="component" value="Unassembled WGS sequence"/>
</dbReference>
<keyword evidence="5" id="KW-0902">Two-component regulatory system</keyword>
<comment type="catalytic activity">
    <reaction evidence="1">
        <text>ATP + protein L-histidine = ADP + protein N-phospho-L-histidine.</text>
        <dbReference type="EC" id="2.7.13.3"/>
    </reaction>
</comment>
<comment type="caution">
    <text evidence="7">The sequence shown here is derived from an EMBL/GenBank/DDBJ whole genome shotgun (WGS) entry which is preliminary data.</text>
</comment>
<evidence type="ECO:0000256" key="2">
    <source>
        <dbReference type="ARBA" id="ARBA00012438"/>
    </source>
</evidence>
<evidence type="ECO:0000256" key="1">
    <source>
        <dbReference type="ARBA" id="ARBA00000085"/>
    </source>
</evidence>
<proteinExistence type="predicted"/>